<feature type="domain" description="Zinc finger DksA/TraR C4-type" evidence="6">
    <location>
        <begin position="94"/>
        <end position="123"/>
    </location>
</feature>
<evidence type="ECO:0000256" key="2">
    <source>
        <dbReference type="ARBA" id="ARBA00022771"/>
    </source>
</evidence>
<keyword evidence="1" id="KW-0479">Metal-binding</keyword>
<organism evidence="8 9">
    <name type="scientific">Mycoplana rhizolycopersici</name>
    <dbReference type="NCBI Taxonomy" id="2746702"/>
    <lineage>
        <taxon>Bacteria</taxon>
        <taxon>Pseudomonadati</taxon>
        <taxon>Pseudomonadota</taxon>
        <taxon>Alphaproteobacteria</taxon>
        <taxon>Hyphomicrobiales</taxon>
        <taxon>Rhizobiaceae</taxon>
        <taxon>Mycoplana</taxon>
    </lineage>
</organism>
<feature type="zinc finger region" description="dksA C4-type" evidence="4">
    <location>
        <begin position="99"/>
        <end position="123"/>
    </location>
</feature>
<dbReference type="EMBL" id="JABXYK010000002">
    <property type="protein sequence ID" value="NVP54136.1"/>
    <property type="molecule type" value="Genomic_DNA"/>
</dbReference>
<dbReference type="PROSITE" id="PS51128">
    <property type="entry name" value="ZF_DKSA_2"/>
    <property type="match status" value="1"/>
</dbReference>
<evidence type="ECO:0000313" key="9">
    <source>
        <dbReference type="Proteomes" id="UP000659172"/>
    </source>
</evidence>
<feature type="region of interest" description="Disordered" evidence="5">
    <location>
        <begin position="47"/>
        <end position="67"/>
    </location>
</feature>
<proteinExistence type="predicted"/>
<evidence type="ECO:0000259" key="7">
    <source>
        <dbReference type="Pfam" id="PF21173"/>
    </source>
</evidence>
<evidence type="ECO:0000256" key="5">
    <source>
        <dbReference type="SAM" id="MobiDB-lite"/>
    </source>
</evidence>
<evidence type="ECO:0000259" key="6">
    <source>
        <dbReference type="Pfam" id="PF01258"/>
    </source>
</evidence>
<evidence type="ECO:0000313" key="8">
    <source>
        <dbReference type="EMBL" id="NVP54136.1"/>
    </source>
</evidence>
<comment type="caution">
    <text evidence="8">The sequence shown here is derived from an EMBL/GenBank/DDBJ whole genome shotgun (WGS) entry which is preliminary data.</text>
</comment>
<evidence type="ECO:0000256" key="3">
    <source>
        <dbReference type="ARBA" id="ARBA00022833"/>
    </source>
</evidence>
<dbReference type="Proteomes" id="UP000659172">
    <property type="component" value="Unassembled WGS sequence"/>
</dbReference>
<dbReference type="Gene3D" id="1.20.120.910">
    <property type="entry name" value="DksA, coiled-coil domain"/>
    <property type="match status" value="1"/>
</dbReference>
<feature type="domain" description="DnaK suppressor protein-like N-terminal" evidence="7">
    <location>
        <begin position="27"/>
        <end position="91"/>
    </location>
</feature>
<reference evidence="8 9" key="1">
    <citation type="submission" date="2020-06" db="EMBL/GenBank/DDBJ databases">
        <title>Rhizobium sp.nov. isolated from the tomato plant.</title>
        <authorList>
            <person name="Thin K.K."/>
            <person name="Zhang X."/>
            <person name="He S."/>
        </authorList>
    </citation>
    <scope>NUCLEOTIDE SEQUENCE [LARGE SCALE GENOMIC DNA]</scope>
    <source>
        <strain evidence="8 9">DBTS2</strain>
    </source>
</reference>
<dbReference type="Pfam" id="PF21173">
    <property type="entry name" value="DksA-like_N"/>
    <property type="match status" value="1"/>
</dbReference>
<name>A0ABX2QCM7_9HYPH</name>
<dbReference type="Pfam" id="PF01258">
    <property type="entry name" value="zf-dskA_traR"/>
    <property type="match status" value="1"/>
</dbReference>
<dbReference type="InterPro" id="IPR037187">
    <property type="entry name" value="DnaK_N"/>
</dbReference>
<dbReference type="SUPFAM" id="SSF109635">
    <property type="entry name" value="DnaK suppressor protein DksA, alpha-hairpin domain"/>
    <property type="match status" value="1"/>
</dbReference>
<evidence type="ECO:0000256" key="1">
    <source>
        <dbReference type="ARBA" id="ARBA00022723"/>
    </source>
</evidence>
<dbReference type="InterPro" id="IPR048487">
    <property type="entry name" value="DksA-like_N"/>
</dbReference>
<sequence>MREPGPASDCGTPVEKERLAMLDTAQFKDRLLGRKHELYRLLHRIESDLEATPNPDAEERATERENDEVLEEIGNTGLGELAAIDAALNRIEAGTFGICPKCGQPISPARLAAVPHAALCEECIKR</sequence>
<keyword evidence="3" id="KW-0862">Zinc</keyword>
<accession>A0ABX2QCM7</accession>
<dbReference type="PANTHER" id="PTHR33823:SF4">
    <property type="entry name" value="GENERAL STRESS PROTEIN 16O"/>
    <property type="match status" value="1"/>
</dbReference>
<evidence type="ECO:0000256" key="4">
    <source>
        <dbReference type="PROSITE-ProRule" id="PRU00510"/>
    </source>
</evidence>
<keyword evidence="9" id="KW-1185">Reference proteome</keyword>
<dbReference type="SUPFAM" id="SSF57716">
    <property type="entry name" value="Glucocorticoid receptor-like (DNA-binding domain)"/>
    <property type="match status" value="1"/>
</dbReference>
<keyword evidence="2" id="KW-0863">Zinc-finger</keyword>
<dbReference type="PANTHER" id="PTHR33823">
    <property type="entry name" value="RNA POLYMERASE-BINDING TRANSCRIPTION FACTOR DKSA-RELATED"/>
    <property type="match status" value="1"/>
</dbReference>
<dbReference type="InterPro" id="IPR000962">
    <property type="entry name" value="Znf_DskA_TraR"/>
</dbReference>
<protein>
    <submittedName>
        <fullName evidence="8">TraR/DksA family transcriptional regulator</fullName>
    </submittedName>
</protein>
<gene>
    <name evidence="8" type="ORF">HV823_02590</name>
</gene>